<evidence type="ECO:0000313" key="1">
    <source>
        <dbReference type="EMBL" id="GBM53914.1"/>
    </source>
</evidence>
<keyword evidence="2" id="KW-1185">Reference proteome</keyword>
<proteinExistence type="predicted"/>
<name>A0A4Y2GP71_ARAVE</name>
<evidence type="ECO:0000313" key="2">
    <source>
        <dbReference type="Proteomes" id="UP000499080"/>
    </source>
</evidence>
<comment type="caution">
    <text evidence="1">The sequence shown here is derived from an EMBL/GenBank/DDBJ whole genome shotgun (WGS) entry which is preliminary data.</text>
</comment>
<protein>
    <submittedName>
        <fullName evidence="1">Uncharacterized protein</fullName>
    </submittedName>
</protein>
<sequence>MTQFDDVSSTNGWNDFVKASQFVASLRESVAEVLQGIPADKLTDLKTIEKALQYRFRASHLEQRFSTCGTLTPRGTRRTGWGYAKSKSVMADSRNIKD</sequence>
<dbReference type="EMBL" id="BGPR01001437">
    <property type="protein sequence ID" value="GBM53914.1"/>
    <property type="molecule type" value="Genomic_DNA"/>
</dbReference>
<organism evidence="1 2">
    <name type="scientific">Araneus ventricosus</name>
    <name type="common">Orbweaver spider</name>
    <name type="synonym">Epeira ventricosa</name>
    <dbReference type="NCBI Taxonomy" id="182803"/>
    <lineage>
        <taxon>Eukaryota</taxon>
        <taxon>Metazoa</taxon>
        <taxon>Ecdysozoa</taxon>
        <taxon>Arthropoda</taxon>
        <taxon>Chelicerata</taxon>
        <taxon>Arachnida</taxon>
        <taxon>Araneae</taxon>
        <taxon>Araneomorphae</taxon>
        <taxon>Entelegynae</taxon>
        <taxon>Araneoidea</taxon>
        <taxon>Araneidae</taxon>
        <taxon>Araneus</taxon>
    </lineage>
</organism>
<dbReference type="OrthoDB" id="6515820at2759"/>
<dbReference type="Proteomes" id="UP000499080">
    <property type="component" value="Unassembled WGS sequence"/>
</dbReference>
<gene>
    <name evidence="1" type="ORF">AVEN_64837_1</name>
</gene>
<reference evidence="1 2" key="1">
    <citation type="journal article" date="2019" name="Sci. Rep.">
        <title>Orb-weaving spider Araneus ventricosus genome elucidates the spidroin gene catalogue.</title>
        <authorList>
            <person name="Kono N."/>
            <person name="Nakamura H."/>
            <person name="Ohtoshi R."/>
            <person name="Moran D.A.P."/>
            <person name="Shinohara A."/>
            <person name="Yoshida Y."/>
            <person name="Fujiwara M."/>
            <person name="Mori M."/>
            <person name="Tomita M."/>
            <person name="Arakawa K."/>
        </authorList>
    </citation>
    <scope>NUCLEOTIDE SEQUENCE [LARGE SCALE GENOMIC DNA]</scope>
</reference>
<accession>A0A4Y2GP71</accession>
<dbReference type="AlphaFoldDB" id="A0A4Y2GP71"/>